<sequence>FFSPDIAAPARAEVQQEPFLETTVGTGINISCSHPNIQTNELIYWYRQPPGRGPEFLISAQKGYKELP</sequence>
<protein>
    <submittedName>
        <fullName evidence="1">TVA4 protein</fullName>
    </submittedName>
</protein>
<organism evidence="1 2">
    <name type="scientific">Oenanthe oenanthe</name>
    <name type="common">Northern wheatear</name>
    <dbReference type="NCBI Taxonomy" id="279966"/>
    <lineage>
        <taxon>Eukaryota</taxon>
        <taxon>Metazoa</taxon>
        <taxon>Chordata</taxon>
        <taxon>Craniata</taxon>
        <taxon>Vertebrata</taxon>
        <taxon>Euteleostomi</taxon>
        <taxon>Archelosauria</taxon>
        <taxon>Archosauria</taxon>
        <taxon>Dinosauria</taxon>
        <taxon>Saurischia</taxon>
        <taxon>Theropoda</taxon>
        <taxon>Coelurosauria</taxon>
        <taxon>Aves</taxon>
        <taxon>Neognathae</taxon>
        <taxon>Neoaves</taxon>
        <taxon>Telluraves</taxon>
        <taxon>Australaves</taxon>
        <taxon>Passeriformes</taxon>
        <taxon>Muscicapidae</taxon>
        <taxon>Oenanthe</taxon>
    </lineage>
</organism>
<feature type="non-terminal residue" evidence="1">
    <location>
        <position position="68"/>
    </location>
</feature>
<gene>
    <name evidence="1" type="primary">Trav4_2</name>
    <name evidence="1" type="ORF">OENOEN_R01431</name>
</gene>
<feature type="non-terminal residue" evidence="1">
    <location>
        <position position="1"/>
    </location>
</feature>
<dbReference type="EMBL" id="VXBF01016958">
    <property type="protein sequence ID" value="NXM92752.1"/>
    <property type="molecule type" value="Genomic_DNA"/>
</dbReference>
<dbReference type="InterPro" id="IPR013783">
    <property type="entry name" value="Ig-like_fold"/>
</dbReference>
<dbReference type="SUPFAM" id="SSF48726">
    <property type="entry name" value="Immunoglobulin"/>
    <property type="match status" value="1"/>
</dbReference>
<accession>A0A7L1ETE3</accession>
<reference evidence="1 2" key="1">
    <citation type="submission" date="2019-09" db="EMBL/GenBank/DDBJ databases">
        <title>Bird 10,000 Genomes (B10K) Project - Family phase.</title>
        <authorList>
            <person name="Zhang G."/>
        </authorList>
    </citation>
    <scope>NUCLEOTIDE SEQUENCE [LARGE SCALE GENOMIC DNA]</scope>
    <source>
        <strain evidence="1">B10K-DU-001-74</strain>
        <tissue evidence="1">Muscle</tissue>
    </source>
</reference>
<proteinExistence type="predicted"/>
<dbReference type="InterPro" id="IPR036179">
    <property type="entry name" value="Ig-like_dom_sf"/>
</dbReference>
<dbReference type="Gene3D" id="2.60.40.10">
    <property type="entry name" value="Immunoglobulins"/>
    <property type="match status" value="1"/>
</dbReference>
<name>A0A7L1ETE3_OENON</name>
<keyword evidence="2" id="KW-1185">Reference proteome</keyword>
<dbReference type="AlphaFoldDB" id="A0A7L1ETE3"/>
<comment type="caution">
    <text evidence="1">The sequence shown here is derived from an EMBL/GenBank/DDBJ whole genome shotgun (WGS) entry which is preliminary data.</text>
</comment>
<dbReference type="Proteomes" id="UP000565754">
    <property type="component" value="Unassembled WGS sequence"/>
</dbReference>
<evidence type="ECO:0000313" key="2">
    <source>
        <dbReference type="Proteomes" id="UP000565754"/>
    </source>
</evidence>
<evidence type="ECO:0000313" key="1">
    <source>
        <dbReference type="EMBL" id="NXM92752.1"/>
    </source>
</evidence>